<dbReference type="AlphaFoldDB" id="A0A517DUS0"/>
<gene>
    <name evidence="1" type="ORF">SPTER_24550</name>
</gene>
<sequence length="105" mass="11626">MSSETIVSFYESLGFEETEIDDGLIVPGIELTPAGNYALITNDEGTMPTGLNQGIIFAYYTPEDSYLWSASFKSSTAFKELWTGAQTNEARLDAIVKHREANETF</sequence>
<dbReference type="OrthoDB" id="1683292at2"/>
<proteinExistence type="predicted"/>
<reference evidence="1 2" key="1">
    <citation type="submission" date="2019-02" db="EMBL/GenBank/DDBJ databases">
        <title>Closed genome of Sporomusa termitida DSM 4440.</title>
        <authorList>
            <person name="Poehlein A."/>
            <person name="Daniel R."/>
        </authorList>
    </citation>
    <scope>NUCLEOTIDE SEQUENCE [LARGE SCALE GENOMIC DNA]</scope>
    <source>
        <strain evidence="1 2">DSM 4440</strain>
    </source>
</reference>
<accession>A0A517DUS0</accession>
<keyword evidence="2" id="KW-1185">Reference proteome</keyword>
<name>A0A517DUS0_9FIRM</name>
<dbReference type="Proteomes" id="UP000320776">
    <property type="component" value="Chromosome"/>
</dbReference>
<dbReference type="EMBL" id="CP036259">
    <property type="protein sequence ID" value="QDR81099.1"/>
    <property type="molecule type" value="Genomic_DNA"/>
</dbReference>
<evidence type="ECO:0000313" key="2">
    <source>
        <dbReference type="Proteomes" id="UP000320776"/>
    </source>
</evidence>
<organism evidence="1 2">
    <name type="scientific">Sporomusa termitida</name>
    <dbReference type="NCBI Taxonomy" id="2377"/>
    <lineage>
        <taxon>Bacteria</taxon>
        <taxon>Bacillati</taxon>
        <taxon>Bacillota</taxon>
        <taxon>Negativicutes</taxon>
        <taxon>Selenomonadales</taxon>
        <taxon>Sporomusaceae</taxon>
        <taxon>Sporomusa</taxon>
    </lineage>
</organism>
<protein>
    <submittedName>
        <fullName evidence="1">Uncharacterized protein</fullName>
    </submittedName>
</protein>
<dbReference type="RefSeq" id="WP_144350637.1">
    <property type="nucleotide sequence ID" value="NZ_CP036259.1"/>
</dbReference>
<evidence type="ECO:0000313" key="1">
    <source>
        <dbReference type="EMBL" id="QDR81099.1"/>
    </source>
</evidence>
<dbReference type="KEGG" id="sted:SPTER_24550"/>